<dbReference type="Gene3D" id="3.40.50.2000">
    <property type="entry name" value="Glycogen Phosphorylase B"/>
    <property type="match status" value="1"/>
</dbReference>
<feature type="domain" description="Glycosyl transferase family 28 C-terminal" evidence="7">
    <location>
        <begin position="279"/>
        <end position="375"/>
    </location>
</feature>
<evidence type="ECO:0000256" key="3">
    <source>
        <dbReference type="ARBA" id="ARBA00022676"/>
    </source>
</evidence>
<dbReference type="Proteomes" id="UP000751190">
    <property type="component" value="Unassembled WGS sequence"/>
</dbReference>
<evidence type="ECO:0000256" key="5">
    <source>
        <dbReference type="ARBA" id="ARBA00046299"/>
    </source>
</evidence>
<organism evidence="9 10">
    <name type="scientific">Diacronema lutheri</name>
    <name type="common">Unicellular marine alga</name>
    <name type="synonym">Monochrysis lutheri</name>
    <dbReference type="NCBI Taxonomy" id="2081491"/>
    <lineage>
        <taxon>Eukaryota</taxon>
        <taxon>Haptista</taxon>
        <taxon>Haptophyta</taxon>
        <taxon>Pavlovophyceae</taxon>
        <taxon>Pavlovales</taxon>
        <taxon>Pavlovaceae</taxon>
        <taxon>Diacronema</taxon>
    </lineage>
</organism>
<dbReference type="AlphaFoldDB" id="A0A8J5X289"/>
<evidence type="ECO:0000259" key="7">
    <source>
        <dbReference type="Pfam" id="PF04101"/>
    </source>
</evidence>
<keyword evidence="6" id="KW-0732">Signal</keyword>
<feature type="chain" id="PRO_5035270272" description="monogalactosyldiacylglycerol synthase" evidence="6">
    <location>
        <begin position="26"/>
        <end position="462"/>
    </location>
</feature>
<evidence type="ECO:0000313" key="9">
    <source>
        <dbReference type="EMBL" id="KAG8458951.1"/>
    </source>
</evidence>
<dbReference type="PANTHER" id="PTHR43025">
    <property type="entry name" value="MONOGALACTOSYLDIACYLGLYCEROL SYNTHASE"/>
    <property type="match status" value="1"/>
</dbReference>
<reference evidence="9" key="1">
    <citation type="submission" date="2021-05" db="EMBL/GenBank/DDBJ databases">
        <title>The genome of the haptophyte Pavlova lutheri (Diacronema luteri, Pavlovales) - a model for lipid biosynthesis in eukaryotic algae.</title>
        <authorList>
            <person name="Hulatt C.J."/>
            <person name="Posewitz M.C."/>
        </authorList>
    </citation>
    <scope>NUCLEOTIDE SEQUENCE</scope>
    <source>
        <strain evidence="9">NIVA-4/92</strain>
    </source>
</reference>
<dbReference type="InterPro" id="IPR009695">
    <property type="entry name" value="Diacylglyc_glucosyltr_N"/>
</dbReference>
<keyword evidence="3" id="KW-0328">Glycosyltransferase</keyword>
<dbReference type="EMBL" id="JAGTXO010000046">
    <property type="protein sequence ID" value="KAG8458951.1"/>
    <property type="molecule type" value="Genomic_DNA"/>
</dbReference>
<dbReference type="SUPFAM" id="SSF53756">
    <property type="entry name" value="UDP-Glycosyltransferase/glycogen phosphorylase"/>
    <property type="match status" value="1"/>
</dbReference>
<dbReference type="GO" id="GO:0046509">
    <property type="term" value="F:1,2-diacylglycerol 3-beta-galactosyltransferase activity"/>
    <property type="evidence" value="ECO:0007669"/>
    <property type="project" value="UniProtKB-EC"/>
</dbReference>
<dbReference type="EC" id="2.4.1.46" evidence="2"/>
<dbReference type="Pfam" id="PF06925">
    <property type="entry name" value="MGDG_synth"/>
    <property type="match status" value="1"/>
</dbReference>
<dbReference type="InterPro" id="IPR007235">
    <property type="entry name" value="Glyco_trans_28_C"/>
</dbReference>
<evidence type="ECO:0000256" key="1">
    <source>
        <dbReference type="ARBA" id="ARBA00006962"/>
    </source>
</evidence>
<keyword evidence="4" id="KW-0808">Transferase</keyword>
<dbReference type="GO" id="GO:0031969">
    <property type="term" value="C:chloroplast membrane"/>
    <property type="evidence" value="ECO:0007669"/>
    <property type="project" value="UniProtKB-SubCell"/>
</dbReference>
<feature type="domain" description="Diacylglycerol glucosyltransferase N-terminal" evidence="8">
    <location>
        <begin position="82"/>
        <end position="252"/>
    </location>
</feature>
<feature type="signal peptide" evidence="6">
    <location>
        <begin position="1"/>
        <end position="25"/>
    </location>
</feature>
<dbReference type="OrthoDB" id="200404at2759"/>
<sequence>MGEPRRGGLALAAVLCACLAQRAWGGEPRVAMVSPPTAQPMRARWDHLRSALRRDGVRLPLPQIRQRKRNVLILMSDTGGGHRASALALKAAMEELHPNRLNVTIVDMYASCSSLPFRWLPQMYRRLAKRPLQWRLTVHLFADFKPVRWFMEQWIFMSSASGLRHCLRDSAPEIVVSMHAMTSIYPMHALRRLGGGRRRIPVVTVVTDLTTVHPAWFDKHVDVCFVASEEAAALARAKGLKPSQLRMYGLPIHPMFGRKPISKAPLRRRIGATPNKPLVLLVGGGDGVGGLGRLAETVATELAARFPGNVQLMVVCGKNEQVRAELAAKRWEGIDVHVRGFVQPMCDYMAASDCVITKAGPGTVMEAASQGLPVMLSGYLPPQEAGNVDCVVRGGFGAYSRKPHVIAKTVAMWLANPKMLATMSVKAKQAARPQAVYAIAQDICNMLPAQQPSTPNFALSAP</sequence>
<dbReference type="Pfam" id="PF04101">
    <property type="entry name" value="Glyco_tran_28_C"/>
    <property type="match status" value="1"/>
</dbReference>
<evidence type="ECO:0000256" key="4">
    <source>
        <dbReference type="ARBA" id="ARBA00022679"/>
    </source>
</evidence>
<evidence type="ECO:0000256" key="6">
    <source>
        <dbReference type="SAM" id="SignalP"/>
    </source>
</evidence>
<dbReference type="PANTHER" id="PTHR43025:SF3">
    <property type="entry name" value="MONOGALACTOSYLDIACYLGLYCEROL SYNTHASE 1, CHLOROPLASTIC"/>
    <property type="match status" value="1"/>
</dbReference>
<comment type="subcellular location">
    <subcellularLocation>
        <location evidence="5">Plastid</location>
        <location evidence="5">Chloroplast membrane</location>
    </subcellularLocation>
</comment>
<evidence type="ECO:0000256" key="2">
    <source>
        <dbReference type="ARBA" id="ARBA00012615"/>
    </source>
</evidence>
<dbReference type="GO" id="GO:0009247">
    <property type="term" value="P:glycolipid biosynthetic process"/>
    <property type="evidence" value="ECO:0007669"/>
    <property type="project" value="InterPro"/>
</dbReference>
<comment type="caution">
    <text evidence="9">The sequence shown here is derived from an EMBL/GenBank/DDBJ whole genome shotgun (WGS) entry which is preliminary data.</text>
</comment>
<protein>
    <recommendedName>
        <fullName evidence="2">monogalactosyldiacylglycerol synthase</fullName>
        <ecNumber evidence="2">2.4.1.46</ecNumber>
    </recommendedName>
</protein>
<name>A0A8J5X289_DIALT</name>
<keyword evidence="10" id="KW-1185">Reference proteome</keyword>
<gene>
    <name evidence="9" type="ORF">KFE25_004285</name>
</gene>
<dbReference type="PROSITE" id="PS51257">
    <property type="entry name" value="PROKAR_LIPOPROTEIN"/>
    <property type="match status" value="1"/>
</dbReference>
<comment type="similarity">
    <text evidence="1">Belongs to the glycosyltransferase 28 family.</text>
</comment>
<dbReference type="InterPro" id="IPR050519">
    <property type="entry name" value="Glycosyltransf_28_UgtP"/>
</dbReference>
<evidence type="ECO:0000259" key="8">
    <source>
        <dbReference type="Pfam" id="PF06925"/>
    </source>
</evidence>
<evidence type="ECO:0000313" key="10">
    <source>
        <dbReference type="Proteomes" id="UP000751190"/>
    </source>
</evidence>
<accession>A0A8J5X289</accession>
<proteinExistence type="inferred from homology"/>